<name>A0A1Z2XRP9_9FIRM</name>
<dbReference type="Proteomes" id="UP000596035">
    <property type="component" value="Chromosome"/>
</dbReference>
<dbReference type="FunFam" id="3.40.50.2300:FF:000001">
    <property type="entry name" value="DNA-binding response regulator PhoB"/>
    <property type="match status" value="1"/>
</dbReference>
<dbReference type="GO" id="GO:0005829">
    <property type="term" value="C:cytosol"/>
    <property type="evidence" value="ECO:0007669"/>
    <property type="project" value="TreeGrafter"/>
</dbReference>
<feature type="modified residue" description="4-aspartylphosphate" evidence="8">
    <location>
        <position position="53"/>
    </location>
</feature>
<evidence type="ECO:0000259" key="11">
    <source>
        <dbReference type="PROSITE" id="PS51755"/>
    </source>
</evidence>
<dbReference type="PANTHER" id="PTHR48111">
    <property type="entry name" value="REGULATOR OF RPOS"/>
    <property type="match status" value="1"/>
</dbReference>
<sequence length="222" mass="25514">MGKRILVIEDEASIQNILRIFLEDAGYQVTLADDGMDGIAAFHKDSFDLVLLDIMMPRLDGYSVCEMIRNESSTPVILLTALDDEDNQMKGFNLLADDYITKPFSMPLVLKRMEAVLRRARSGEKSSVLAYQNVQLDTENYKVFVEGKEVTLTAREFDILRLLMENQGRVFTREQLLDIIWNYDYLGDDKIINTHIKNIRKKLGVDCIETIRGVGYRIDKNH</sequence>
<accession>A0A1Z2XRP9</accession>
<dbReference type="InterPro" id="IPR001789">
    <property type="entry name" value="Sig_transdc_resp-reg_receiver"/>
</dbReference>
<evidence type="ECO:0000256" key="1">
    <source>
        <dbReference type="ARBA" id="ARBA00018672"/>
    </source>
</evidence>
<dbReference type="InterPro" id="IPR036388">
    <property type="entry name" value="WH-like_DNA-bd_sf"/>
</dbReference>
<reference evidence="13 15" key="3">
    <citation type="submission" date="2020-11" db="EMBL/GenBank/DDBJ databases">
        <title>Closed and high quality bacterial genomes of the OMM12 community.</title>
        <authorList>
            <person name="Marbouty M."/>
            <person name="Lamy-Besnier Q."/>
            <person name="Debarbieux L."/>
            <person name="Koszul R."/>
        </authorList>
    </citation>
    <scope>NUCLEOTIDE SEQUENCE [LARGE SCALE GENOMIC DNA]</scope>
    <source>
        <strain evidence="13 15">KB18</strain>
    </source>
</reference>
<evidence type="ECO:0000313" key="15">
    <source>
        <dbReference type="Proteomes" id="UP000596035"/>
    </source>
</evidence>
<keyword evidence="14" id="KW-1185">Reference proteome</keyword>
<comment type="function">
    <text evidence="7">May play the central regulatory role in sporulation. It may be an element of the effector pathway responsible for the activation of sporulation genes in response to nutritional stress. Spo0A may act in concert with spo0H (a sigma factor) to control the expression of some genes that are critical to the sporulation process.</text>
</comment>
<keyword evidence="6" id="KW-0804">Transcription</keyword>
<evidence type="ECO:0000256" key="4">
    <source>
        <dbReference type="ARBA" id="ARBA00023015"/>
    </source>
</evidence>
<evidence type="ECO:0000256" key="3">
    <source>
        <dbReference type="ARBA" id="ARBA00023012"/>
    </source>
</evidence>
<dbReference type="CDD" id="cd00383">
    <property type="entry name" value="trans_reg_C"/>
    <property type="match status" value="1"/>
</dbReference>
<dbReference type="RefSeq" id="WP_066540956.1">
    <property type="nucleotide sequence ID" value="NZ_CP021422.1"/>
</dbReference>
<dbReference type="FunFam" id="1.10.10.10:FF:000018">
    <property type="entry name" value="DNA-binding response regulator ResD"/>
    <property type="match status" value="1"/>
</dbReference>
<dbReference type="GO" id="GO:0000156">
    <property type="term" value="F:phosphorelay response regulator activity"/>
    <property type="evidence" value="ECO:0007669"/>
    <property type="project" value="TreeGrafter"/>
</dbReference>
<keyword evidence="5 9" id="KW-0238">DNA-binding</keyword>
<evidence type="ECO:0000256" key="5">
    <source>
        <dbReference type="ARBA" id="ARBA00023125"/>
    </source>
</evidence>
<dbReference type="Gene3D" id="3.40.50.2300">
    <property type="match status" value="1"/>
</dbReference>
<evidence type="ECO:0000259" key="10">
    <source>
        <dbReference type="PROSITE" id="PS50110"/>
    </source>
</evidence>
<feature type="DNA-binding region" description="OmpR/PhoB-type" evidence="9">
    <location>
        <begin position="126"/>
        <end position="220"/>
    </location>
</feature>
<dbReference type="AlphaFoldDB" id="A0A1Z2XRP9"/>
<evidence type="ECO:0000256" key="6">
    <source>
        <dbReference type="ARBA" id="ARBA00023163"/>
    </source>
</evidence>
<evidence type="ECO:0000313" key="14">
    <source>
        <dbReference type="Proteomes" id="UP000196710"/>
    </source>
</evidence>
<dbReference type="InterPro" id="IPR039420">
    <property type="entry name" value="WalR-like"/>
</dbReference>
<dbReference type="Pfam" id="PF00486">
    <property type="entry name" value="Trans_reg_C"/>
    <property type="match status" value="1"/>
</dbReference>
<protein>
    <recommendedName>
        <fullName evidence="1">Stage 0 sporulation protein A homolog</fullName>
    </recommendedName>
</protein>
<dbReference type="SMART" id="SM00862">
    <property type="entry name" value="Trans_reg_C"/>
    <property type="match status" value="1"/>
</dbReference>
<keyword evidence="3" id="KW-0902">Two-component regulatory system</keyword>
<dbReference type="SUPFAM" id="SSF52172">
    <property type="entry name" value="CheY-like"/>
    <property type="match status" value="1"/>
</dbReference>
<dbReference type="InterPro" id="IPR011006">
    <property type="entry name" value="CheY-like_superfamily"/>
</dbReference>
<dbReference type="GO" id="GO:0032993">
    <property type="term" value="C:protein-DNA complex"/>
    <property type="evidence" value="ECO:0007669"/>
    <property type="project" value="TreeGrafter"/>
</dbReference>
<dbReference type="PROSITE" id="PS50110">
    <property type="entry name" value="RESPONSE_REGULATORY"/>
    <property type="match status" value="1"/>
</dbReference>
<dbReference type="CDD" id="cd17574">
    <property type="entry name" value="REC_OmpR"/>
    <property type="match status" value="1"/>
</dbReference>
<dbReference type="InterPro" id="IPR001867">
    <property type="entry name" value="OmpR/PhoB-type_DNA-bd"/>
</dbReference>
<dbReference type="KEGG" id="amur:ADH66_10885"/>
<organism evidence="13 15">
    <name type="scientific">Acutalibacter muris</name>
    <dbReference type="NCBI Taxonomy" id="1796620"/>
    <lineage>
        <taxon>Bacteria</taxon>
        <taxon>Bacillati</taxon>
        <taxon>Bacillota</taxon>
        <taxon>Clostridia</taxon>
        <taxon>Eubacteriales</taxon>
        <taxon>Acutalibacteraceae</taxon>
        <taxon>Acutalibacter</taxon>
    </lineage>
</organism>
<feature type="domain" description="Response regulatory" evidence="10">
    <location>
        <begin position="4"/>
        <end position="117"/>
    </location>
</feature>
<dbReference type="Pfam" id="PF00072">
    <property type="entry name" value="Response_reg"/>
    <property type="match status" value="1"/>
</dbReference>
<dbReference type="GO" id="GO:0006355">
    <property type="term" value="P:regulation of DNA-templated transcription"/>
    <property type="evidence" value="ECO:0007669"/>
    <property type="project" value="InterPro"/>
</dbReference>
<gene>
    <name evidence="12" type="ORF">ADH66_10885</name>
    <name evidence="13" type="ORF">I5Q82_01195</name>
</gene>
<evidence type="ECO:0000313" key="13">
    <source>
        <dbReference type="EMBL" id="QQR30387.1"/>
    </source>
</evidence>
<keyword evidence="4" id="KW-0805">Transcription regulation</keyword>
<evidence type="ECO:0000256" key="7">
    <source>
        <dbReference type="ARBA" id="ARBA00024867"/>
    </source>
</evidence>
<dbReference type="SMART" id="SM00448">
    <property type="entry name" value="REC"/>
    <property type="match status" value="1"/>
</dbReference>
<dbReference type="GO" id="GO:0000976">
    <property type="term" value="F:transcription cis-regulatory region binding"/>
    <property type="evidence" value="ECO:0007669"/>
    <property type="project" value="TreeGrafter"/>
</dbReference>
<evidence type="ECO:0000256" key="2">
    <source>
        <dbReference type="ARBA" id="ARBA00022553"/>
    </source>
</evidence>
<dbReference type="PROSITE" id="PS51755">
    <property type="entry name" value="OMPR_PHOB"/>
    <property type="match status" value="1"/>
</dbReference>
<keyword evidence="2 8" id="KW-0597">Phosphoprotein</keyword>
<dbReference type="EMBL" id="CP065321">
    <property type="protein sequence ID" value="QQR30387.1"/>
    <property type="molecule type" value="Genomic_DNA"/>
</dbReference>
<evidence type="ECO:0000256" key="8">
    <source>
        <dbReference type="PROSITE-ProRule" id="PRU00169"/>
    </source>
</evidence>
<dbReference type="Gene3D" id="1.10.10.10">
    <property type="entry name" value="Winged helix-like DNA-binding domain superfamily/Winged helix DNA-binding domain"/>
    <property type="match status" value="1"/>
</dbReference>
<reference evidence="14" key="2">
    <citation type="submission" date="2017-05" db="EMBL/GenBank/DDBJ databases">
        <title>Improved OligoMM genomes.</title>
        <authorList>
            <person name="Garzetti D."/>
        </authorList>
    </citation>
    <scope>NUCLEOTIDE SEQUENCE [LARGE SCALE GENOMIC DNA]</scope>
    <source>
        <strain evidence="14">KB18</strain>
    </source>
</reference>
<dbReference type="Gene3D" id="6.10.250.690">
    <property type="match status" value="1"/>
</dbReference>
<dbReference type="Proteomes" id="UP000196710">
    <property type="component" value="Chromosome"/>
</dbReference>
<evidence type="ECO:0000256" key="9">
    <source>
        <dbReference type="PROSITE-ProRule" id="PRU01091"/>
    </source>
</evidence>
<evidence type="ECO:0000313" key="12">
    <source>
        <dbReference type="EMBL" id="ASB41114.1"/>
    </source>
</evidence>
<dbReference type="PANTHER" id="PTHR48111:SF32">
    <property type="entry name" value="STAGE 0 SPORULATION PROTEIN A HOMOLOG"/>
    <property type="match status" value="1"/>
</dbReference>
<dbReference type="EMBL" id="CP021422">
    <property type="protein sequence ID" value="ASB41114.1"/>
    <property type="molecule type" value="Genomic_DNA"/>
</dbReference>
<proteinExistence type="predicted"/>
<reference evidence="12" key="1">
    <citation type="journal article" date="2017" name="Genome Announc.">
        <title>High-Quality Whole-Genome Sequences of the Oligo-Mouse-Microbiota Bacterial Community.</title>
        <authorList>
            <person name="Garzetti D."/>
            <person name="Brugiroux S."/>
            <person name="Bunk B."/>
            <person name="Pukall R."/>
            <person name="McCoy K.D."/>
            <person name="Macpherson A.J."/>
            <person name="Stecher B."/>
        </authorList>
    </citation>
    <scope>NUCLEOTIDE SEQUENCE</scope>
    <source>
        <strain evidence="12">KB18</strain>
    </source>
</reference>
<feature type="domain" description="OmpR/PhoB-type" evidence="11">
    <location>
        <begin position="126"/>
        <end position="220"/>
    </location>
</feature>